<evidence type="ECO:0000313" key="3">
    <source>
        <dbReference type="Proteomes" id="UP000233469"/>
    </source>
</evidence>
<accession>A0A2N1MK49</accession>
<feature type="transmembrane region" description="Helical" evidence="1">
    <location>
        <begin position="331"/>
        <end position="349"/>
    </location>
</feature>
<reference evidence="2 3" key="2">
    <citation type="submission" date="2017-10" db="EMBL/GenBank/DDBJ databases">
        <title>Extensive intraspecific genome diversity in a model arbuscular mycorrhizal fungus.</title>
        <authorList>
            <person name="Chen E.C.H."/>
            <person name="Morin E."/>
            <person name="Baudet D."/>
            <person name="Noel J."/>
            <person name="Ndikumana S."/>
            <person name="Charron P."/>
            <person name="St-Onge C."/>
            <person name="Giorgi J."/>
            <person name="Grigoriev I.V."/>
            <person name="Roux C."/>
            <person name="Martin F.M."/>
            <person name="Corradi N."/>
        </authorList>
    </citation>
    <scope>NUCLEOTIDE SEQUENCE [LARGE SCALE GENOMIC DNA]</scope>
    <source>
        <strain evidence="2 3">C2</strain>
    </source>
</reference>
<organism evidence="2 3">
    <name type="scientific">Rhizophagus irregularis</name>
    <dbReference type="NCBI Taxonomy" id="588596"/>
    <lineage>
        <taxon>Eukaryota</taxon>
        <taxon>Fungi</taxon>
        <taxon>Fungi incertae sedis</taxon>
        <taxon>Mucoromycota</taxon>
        <taxon>Glomeromycotina</taxon>
        <taxon>Glomeromycetes</taxon>
        <taxon>Glomerales</taxon>
        <taxon>Glomeraceae</taxon>
        <taxon>Rhizophagus</taxon>
    </lineage>
</organism>
<dbReference type="AlphaFoldDB" id="A0A2N1MK49"/>
<reference evidence="2 3" key="1">
    <citation type="submission" date="2016-04" db="EMBL/GenBank/DDBJ databases">
        <title>Genome analyses suggest a sexual origin of heterokaryosis in a supposedly ancient asexual fungus.</title>
        <authorList>
            <person name="Ropars J."/>
            <person name="Sedzielewska K."/>
            <person name="Noel J."/>
            <person name="Charron P."/>
            <person name="Farinelli L."/>
            <person name="Marton T."/>
            <person name="Kruger M."/>
            <person name="Pelin A."/>
            <person name="Brachmann A."/>
            <person name="Corradi N."/>
        </authorList>
    </citation>
    <scope>NUCLEOTIDE SEQUENCE [LARGE SCALE GENOMIC DNA]</scope>
    <source>
        <strain evidence="2 3">C2</strain>
    </source>
</reference>
<dbReference type="VEuPathDB" id="FungiDB:RhiirA1_541158"/>
<dbReference type="EMBL" id="LLXL01002046">
    <property type="protein sequence ID" value="PKK62017.1"/>
    <property type="molecule type" value="Genomic_DNA"/>
</dbReference>
<protein>
    <submittedName>
        <fullName evidence="2">Uncharacterized protein</fullName>
    </submittedName>
</protein>
<keyword evidence="1" id="KW-1133">Transmembrane helix</keyword>
<keyword evidence="1" id="KW-0472">Membrane</keyword>
<evidence type="ECO:0000313" key="2">
    <source>
        <dbReference type="EMBL" id="PKK62017.1"/>
    </source>
</evidence>
<comment type="caution">
    <text evidence="2">The sequence shown here is derived from an EMBL/GenBank/DDBJ whole genome shotgun (WGS) entry which is preliminary data.</text>
</comment>
<proteinExistence type="predicted"/>
<evidence type="ECO:0000256" key="1">
    <source>
        <dbReference type="SAM" id="Phobius"/>
    </source>
</evidence>
<name>A0A2N1MK49_9GLOM</name>
<keyword evidence="1" id="KW-0812">Transmembrane</keyword>
<sequence>METETLLNSCDFYSTDCKGRIRTIAKNTDIPATMKEIVLVDMKLCQTHYNRYINNETHNFKYNKTCSHPKYDLYKAQSKSTNKQSKKLNLEKVLKRLIEVLKLDKFAEICSMCRKKTDKDPEYLQTEEYKAPISKKKQNDDNILQVGNYSYILRNDVFYNGEELKQLELDFQEILEHITISNEVSLSDKIIKMSNILYNNQHKLNQKPIYDLTAFKVILEVADENLIGFFDELYIGTNPHTKSNKTNENNKKKLVSLCYFLASINNKYINSFKADIGSYLQTSDASSSSIDTLANIGFSITRKTVSRQKTLISESHQDTVNNYCLQNIENMFILNILILMIIIIFIEEINQLY</sequence>
<dbReference type="Proteomes" id="UP000233469">
    <property type="component" value="Unassembled WGS sequence"/>
</dbReference>
<gene>
    <name evidence="2" type="ORF">RhiirC2_790988</name>
</gene>